<evidence type="ECO:0000313" key="4">
    <source>
        <dbReference type="EMBL" id="RHK96526.1"/>
    </source>
</evidence>
<dbReference type="AlphaFoldDB" id="A0A396FT63"/>
<dbReference type="GO" id="GO:0006313">
    <property type="term" value="P:DNA transposition"/>
    <property type="evidence" value="ECO:0007669"/>
    <property type="project" value="InterPro"/>
</dbReference>
<dbReference type="SUPFAM" id="SSF143422">
    <property type="entry name" value="Transposase IS200-like"/>
    <property type="match status" value="1"/>
</dbReference>
<dbReference type="Proteomes" id="UP000261105">
    <property type="component" value="Unassembled WGS sequence"/>
</dbReference>
<evidence type="ECO:0000313" key="3">
    <source>
        <dbReference type="EMBL" id="RGQ05219.1"/>
    </source>
</evidence>
<evidence type="ECO:0000313" key="7">
    <source>
        <dbReference type="Proteomes" id="UP000284267"/>
    </source>
</evidence>
<feature type="domain" description="Transposase IS200-like" evidence="1">
    <location>
        <begin position="9"/>
        <end position="123"/>
    </location>
</feature>
<dbReference type="RefSeq" id="WP_117592472.1">
    <property type="nucleotide sequence ID" value="NZ_CABJDZ010000002.1"/>
</dbReference>
<dbReference type="Proteomes" id="UP000283585">
    <property type="component" value="Unassembled WGS sequence"/>
</dbReference>
<dbReference type="GO" id="GO:0003677">
    <property type="term" value="F:DNA binding"/>
    <property type="evidence" value="ECO:0007669"/>
    <property type="project" value="InterPro"/>
</dbReference>
<comment type="caution">
    <text evidence="3">The sequence shown here is derived from an EMBL/GenBank/DDBJ whole genome shotgun (WGS) entry which is preliminary data.</text>
</comment>
<reference evidence="5 6" key="1">
    <citation type="submission" date="2018-08" db="EMBL/GenBank/DDBJ databases">
        <title>A genome reference for cultivated species of the human gut microbiota.</title>
        <authorList>
            <person name="Zou Y."/>
            <person name="Xue W."/>
            <person name="Luo G."/>
        </authorList>
    </citation>
    <scope>NUCLEOTIDE SEQUENCE [LARGE SCALE GENOMIC DNA]</scope>
    <source>
        <strain evidence="3 6">AF29-2BH</strain>
        <strain evidence="4 7">AF39-4</strain>
        <strain evidence="2 5">OM03-6</strain>
    </source>
</reference>
<organism evidence="3 6">
    <name type="scientific">Blautia obeum</name>
    <dbReference type="NCBI Taxonomy" id="40520"/>
    <lineage>
        <taxon>Bacteria</taxon>
        <taxon>Bacillati</taxon>
        <taxon>Bacillota</taxon>
        <taxon>Clostridia</taxon>
        <taxon>Lachnospirales</taxon>
        <taxon>Lachnospiraceae</taxon>
        <taxon>Blautia</taxon>
    </lineage>
</organism>
<dbReference type="EMBL" id="QSUZ01000005">
    <property type="protein sequence ID" value="RGN88613.1"/>
    <property type="molecule type" value="Genomic_DNA"/>
</dbReference>
<dbReference type="InterPro" id="IPR036515">
    <property type="entry name" value="Transposase_17_sf"/>
</dbReference>
<dbReference type="PANTHER" id="PTHR34322">
    <property type="entry name" value="TRANSPOSASE, Y1_TNP DOMAIN-CONTAINING"/>
    <property type="match status" value="1"/>
</dbReference>
<sequence length="252" mass="29857">MPRQARKVSELNIYHVILRGINRQIIFEEDNDYLQFISILKYYKNRCDFKIYAYCLMNNHIHLLIEHSSTNMETIMKKIEVKFVRWYNTKYQRVGHLFQDRYKSEPINDMRYFLTVFRYINQNPLHAGLESVIGTYPWSSYQEYLALDDSFIDINKVIKLFADSEECINFLSTDSNIKCMEGYPQSGISDKDALQMIRERTGCDSTADFQCLELFARNKYLKMLHQSGITIRQLNRLTGISRTSIEKAIKSE</sequence>
<evidence type="ECO:0000313" key="6">
    <source>
        <dbReference type="Proteomes" id="UP000283585"/>
    </source>
</evidence>
<dbReference type="Pfam" id="PF01797">
    <property type="entry name" value="Y1_Tnp"/>
    <property type="match status" value="1"/>
</dbReference>
<evidence type="ECO:0000313" key="2">
    <source>
        <dbReference type="EMBL" id="RGN88613.1"/>
    </source>
</evidence>
<evidence type="ECO:0000313" key="5">
    <source>
        <dbReference type="Proteomes" id="UP000261105"/>
    </source>
</evidence>
<dbReference type="EMBL" id="QRSS01000007">
    <property type="protein sequence ID" value="RGQ05219.1"/>
    <property type="molecule type" value="Genomic_DNA"/>
</dbReference>
<name>A0A396FT63_9FIRM</name>
<dbReference type="Gene3D" id="3.30.70.1290">
    <property type="entry name" value="Transposase IS200-like"/>
    <property type="match status" value="1"/>
</dbReference>
<dbReference type="Proteomes" id="UP000284267">
    <property type="component" value="Unassembled WGS sequence"/>
</dbReference>
<evidence type="ECO:0000259" key="1">
    <source>
        <dbReference type="SMART" id="SM01321"/>
    </source>
</evidence>
<proteinExistence type="predicted"/>
<dbReference type="InterPro" id="IPR002686">
    <property type="entry name" value="Transposase_17"/>
</dbReference>
<dbReference type="EMBL" id="QROE01000002">
    <property type="protein sequence ID" value="RHK96526.1"/>
    <property type="molecule type" value="Genomic_DNA"/>
</dbReference>
<accession>A0A396FT63</accession>
<protein>
    <submittedName>
        <fullName evidence="3">Transposase</fullName>
    </submittedName>
</protein>
<dbReference type="PANTHER" id="PTHR34322:SF2">
    <property type="entry name" value="TRANSPOSASE IS200-LIKE DOMAIN-CONTAINING PROTEIN"/>
    <property type="match status" value="1"/>
</dbReference>
<dbReference type="SMART" id="SM01321">
    <property type="entry name" value="Y1_Tnp"/>
    <property type="match status" value="1"/>
</dbReference>
<dbReference type="GO" id="GO:0004803">
    <property type="term" value="F:transposase activity"/>
    <property type="evidence" value="ECO:0007669"/>
    <property type="project" value="InterPro"/>
</dbReference>
<gene>
    <name evidence="4" type="ORF">DW040_04830</name>
    <name evidence="3" type="ORF">DWZ12_07750</name>
    <name evidence="2" type="ORF">DXB38_06020</name>
</gene>